<proteinExistence type="predicted"/>
<keyword evidence="2" id="KW-1185">Reference proteome</keyword>
<organism evidence="1 2">
    <name type="scientific">Streptomyces milbemycinicus</name>
    <dbReference type="NCBI Taxonomy" id="476552"/>
    <lineage>
        <taxon>Bacteria</taxon>
        <taxon>Bacillati</taxon>
        <taxon>Actinomycetota</taxon>
        <taxon>Actinomycetes</taxon>
        <taxon>Kitasatosporales</taxon>
        <taxon>Streptomycetaceae</taxon>
        <taxon>Streptomyces</taxon>
    </lineage>
</organism>
<evidence type="ECO:0000313" key="2">
    <source>
        <dbReference type="Proteomes" id="UP001620295"/>
    </source>
</evidence>
<dbReference type="Proteomes" id="UP001620295">
    <property type="component" value="Unassembled WGS sequence"/>
</dbReference>
<dbReference type="RefSeq" id="WP_404747854.1">
    <property type="nucleotide sequence ID" value="NZ_JBJDQH010000012.1"/>
</dbReference>
<gene>
    <name evidence="1" type="ORF">ACI2L5_34200</name>
</gene>
<sequence length="107" mass="11164">MSDNKWMVGFRRRSAVGVIVEHFYLVDGVADSAEARRAAARMAEVASERAGRCGGEPDVQRVQVQRVIPDPLGRVSLSAPVPAAMAAPSAPFAPSACSAASAAEVAR</sequence>
<reference evidence="1 2" key="1">
    <citation type="submission" date="2024-11" db="EMBL/GenBank/DDBJ databases">
        <title>The Natural Products Discovery Center: Release of the First 8490 Sequenced Strains for Exploring Actinobacteria Biosynthetic Diversity.</title>
        <authorList>
            <person name="Kalkreuter E."/>
            <person name="Kautsar S.A."/>
            <person name="Yang D."/>
            <person name="Bader C.D."/>
            <person name="Teijaro C.N."/>
            <person name="Fluegel L."/>
            <person name="Davis C.M."/>
            <person name="Simpson J.R."/>
            <person name="Lauterbach L."/>
            <person name="Steele A.D."/>
            <person name="Gui C."/>
            <person name="Meng S."/>
            <person name="Li G."/>
            <person name="Viehrig K."/>
            <person name="Ye F."/>
            <person name="Su P."/>
            <person name="Kiefer A.F."/>
            <person name="Nichols A."/>
            <person name="Cepeda A.J."/>
            <person name="Yan W."/>
            <person name="Fan B."/>
            <person name="Jiang Y."/>
            <person name="Adhikari A."/>
            <person name="Zheng C.-J."/>
            <person name="Schuster L."/>
            <person name="Cowan T.M."/>
            <person name="Smanski M.J."/>
            <person name="Chevrette M.G."/>
            <person name="De Carvalho L.P.S."/>
            <person name="Shen B."/>
        </authorList>
    </citation>
    <scope>NUCLEOTIDE SEQUENCE [LARGE SCALE GENOMIC DNA]</scope>
    <source>
        <strain evidence="1 2">NPDC020863</strain>
    </source>
</reference>
<accession>A0ABW8LVJ8</accession>
<dbReference type="EMBL" id="JBJDQH010000012">
    <property type="protein sequence ID" value="MFK4269952.1"/>
    <property type="molecule type" value="Genomic_DNA"/>
</dbReference>
<evidence type="ECO:0000313" key="1">
    <source>
        <dbReference type="EMBL" id="MFK4269952.1"/>
    </source>
</evidence>
<comment type="caution">
    <text evidence="1">The sequence shown here is derived from an EMBL/GenBank/DDBJ whole genome shotgun (WGS) entry which is preliminary data.</text>
</comment>
<protein>
    <submittedName>
        <fullName evidence="1">Uncharacterized protein</fullName>
    </submittedName>
</protein>
<name>A0ABW8LVJ8_9ACTN</name>